<dbReference type="SUPFAM" id="SSF109854">
    <property type="entry name" value="DinB/YfiT-like putative metalloenzymes"/>
    <property type="match status" value="1"/>
</dbReference>
<dbReference type="Proteomes" id="UP000188184">
    <property type="component" value="Chromosome"/>
</dbReference>
<dbReference type="Gene3D" id="1.20.120.450">
    <property type="entry name" value="dinb family like domain"/>
    <property type="match status" value="1"/>
</dbReference>
<dbReference type="InterPro" id="IPR024775">
    <property type="entry name" value="DinB-like"/>
</dbReference>
<reference evidence="2 3" key="1">
    <citation type="submission" date="2017-02" db="EMBL/GenBank/DDBJ databases">
        <title>The complete genomic sequence of a novel cold adapted crude oil-degrading bacterium Planococcus qaidamina Y42.</title>
        <authorList>
            <person name="Yang R."/>
        </authorList>
    </citation>
    <scope>NUCLEOTIDE SEQUENCE [LARGE SCALE GENOMIC DNA]</scope>
    <source>
        <strain evidence="2 3">Y42</strain>
    </source>
</reference>
<feature type="domain" description="DinB-like" evidence="1">
    <location>
        <begin position="22"/>
        <end position="137"/>
    </location>
</feature>
<dbReference type="OrthoDB" id="9798830at2"/>
<evidence type="ECO:0000313" key="3">
    <source>
        <dbReference type="Proteomes" id="UP000188184"/>
    </source>
</evidence>
<dbReference type="AlphaFoldDB" id="A0A1Q2KVV8"/>
<dbReference type="KEGG" id="pmar:B0X71_04000"/>
<gene>
    <name evidence="2" type="ORF">B0X71_04000</name>
</gene>
<dbReference type="RefSeq" id="WP_077588237.1">
    <property type="nucleotide sequence ID" value="NZ_CP019640.1"/>
</dbReference>
<evidence type="ECO:0000313" key="2">
    <source>
        <dbReference type="EMBL" id="AQQ52355.1"/>
    </source>
</evidence>
<dbReference type="Pfam" id="PF12867">
    <property type="entry name" value="DinB_2"/>
    <property type="match status" value="1"/>
</dbReference>
<name>A0A1Q2KVV8_9BACL</name>
<keyword evidence="3" id="KW-1185">Reference proteome</keyword>
<dbReference type="EMBL" id="CP019640">
    <property type="protein sequence ID" value="AQQ52355.1"/>
    <property type="molecule type" value="Genomic_DNA"/>
</dbReference>
<evidence type="ECO:0000259" key="1">
    <source>
        <dbReference type="Pfam" id="PF12867"/>
    </source>
</evidence>
<protein>
    <recommendedName>
        <fullName evidence="1">DinB-like domain-containing protein</fullName>
    </recommendedName>
</protein>
<accession>A0A1Q2KVV8</accession>
<proteinExistence type="predicted"/>
<dbReference type="InterPro" id="IPR034660">
    <property type="entry name" value="DinB/YfiT-like"/>
</dbReference>
<sequence>MENRFFQLGLTGRASHVHTGKIAEGLDWRTAGKRPADLTYSVWEVLFHMIYWQDYLLAQLRGESPVRPERAAESWPAEPAPADEAAWNEAVTRFIEGLQTAVTEAEDDLYAIVHKEQMRMEILMSLITHNSYHAGQIVLIRRALGAWPPSSGGDTW</sequence>
<organism evidence="2 3">
    <name type="scientific">Planococcus lenghuensis</name>
    <dbReference type="NCBI Taxonomy" id="2213202"/>
    <lineage>
        <taxon>Bacteria</taxon>
        <taxon>Bacillati</taxon>
        <taxon>Bacillota</taxon>
        <taxon>Bacilli</taxon>
        <taxon>Bacillales</taxon>
        <taxon>Caryophanaceae</taxon>
        <taxon>Planococcus</taxon>
    </lineage>
</organism>